<sequence>MRVTAHLDVEMIAIETEDQVSVMIELAAPPAPGDGAERAPSTLVVVLDRSGSMRGDRLDGAKSALTALVDRLDPRDHFGLVAFDDRVDVVVPARRLTDKAAARRAIAGVEARNSTDLSGGYLRGLQEARRVAGAAGATVLIISDGHANAGITDPEALARVAAEAYTHGVTTSTLGFGLGYDERIMSALARGGSGNEHFAEEPDTAIALIAGEVQALLAQTVQAASLHVAVTPVVSGVLVVNDLPANVVDDGLLIELGGFYADETRKLVLTFDVPAVAALGLAEIATLTFTHVELPALAQHTVTVPVHVNVVPGDVAAGRVPDPVVRTELVYLRAQRAKRRASDLLNQGDSTAALEEIRQAREEIGKARADAPESLAADLAEEAATLDYLARETEMGSASRAGKFLSASSRARLQKRGRRYDTPPVPPTGEPDQDDDGDGDES</sequence>
<dbReference type="SUPFAM" id="SSF53300">
    <property type="entry name" value="vWA-like"/>
    <property type="match status" value="1"/>
</dbReference>
<dbReference type="AlphaFoldDB" id="A0A7W5AGI0"/>
<organism evidence="3 4">
    <name type="scientific">Actinoplanes campanulatus</name>
    <dbReference type="NCBI Taxonomy" id="113559"/>
    <lineage>
        <taxon>Bacteria</taxon>
        <taxon>Bacillati</taxon>
        <taxon>Actinomycetota</taxon>
        <taxon>Actinomycetes</taxon>
        <taxon>Micromonosporales</taxon>
        <taxon>Micromonosporaceae</taxon>
        <taxon>Actinoplanes</taxon>
    </lineage>
</organism>
<keyword evidence="4" id="KW-1185">Reference proteome</keyword>
<proteinExistence type="predicted"/>
<gene>
    <name evidence="3" type="ORF">FHR83_003017</name>
</gene>
<name>A0A7W5AGI0_9ACTN</name>
<dbReference type="Proteomes" id="UP000590749">
    <property type="component" value="Unassembled WGS sequence"/>
</dbReference>
<accession>A0A7W5AGI0</accession>
<evidence type="ECO:0000259" key="2">
    <source>
        <dbReference type="PROSITE" id="PS50234"/>
    </source>
</evidence>
<feature type="region of interest" description="Disordered" evidence="1">
    <location>
        <begin position="396"/>
        <end position="442"/>
    </location>
</feature>
<feature type="compositionally biased region" description="Acidic residues" evidence="1">
    <location>
        <begin position="431"/>
        <end position="442"/>
    </location>
</feature>
<dbReference type="PANTHER" id="PTHR10579:SF43">
    <property type="entry name" value="ZINC FINGER (C3HC4-TYPE RING FINGER) FAMILY PROTEIN"/>
    <property type="match status" value="1"/>
</dbReference>
<dbReference type="SMART" id="SM00327">
    <property type="entry name" value="VWA"/>
    <property type="match status" value="1"/>
</dbReference>
<dbReference type="PROSITE" id="PS50234">
    <property type="entry name" value="VWFA"/>
    <property type="match status" value="1"/>
</dbReference>
<evidence type="ECO:0000313" key="3">
    <source>
        <dbReference type="EMBL" id="MBB3095354.1"/>
    </source>
</evidence>
<dbReference type="PANTHER" id="PTHR10579">
    <property type="entry name" value="CALCIUM-ACTIVATED CHLORIDE CHANNEL REGULATOR"/>
    <property type="match status" value="1"/>
</dbReference>
<dbReference type="InterPro" id="IPR036465">
    <property type="entry name" value="vWFA_dom_sf"/>
</dbReference>
<dbReference type="InterPro" id="IPR002035">
    <property type="entry name" value="VWF_A"/>
</dbReference>
<evidence type="ECO:0000313" key="4">
    <source>
        <dbReference type="Proteomes" id="UP000590749"/>
    </source>
</evidence>
<dbReference type="RefSeq" id="WP_183219976.1">
    <property type="nucleotide sequence ID" value="NZ_BMPW01000022.1"/>
</dbReference>
<dbReference type="Gene3D" id="3.40.50.410">
    <property type="entry name" value="von Willebrand factor, type A domain"/>
    <property type="match status" value="1"/>
</dbReference>
<dbReference type="InterPro" id="IPR051266">
    <property type="entry name" value="CLCR"/>
</dbReference>
<dbReference type="Pfam" id="PF00092">
    <property type="entry name" value="VWA"/>
    <property type="match status" value="1"/>
</dbReference>
<protein>
    <submittedName>
        <fullName evidence="3">Ca-activated chloride channel family protein</fullName>
    </submittedName>
</protein>
<evidence type="ECO:0000256" key="1">
    <source>
        <dbReference type="SAM" id="MobiDB-lite"/>
    </source>
</evidence>
<dbReference type="EMBL" id="JACHXF010000005">
    <property type="protein sequence ID" value="MBB3095354.1"/>
    <property type="molecule type" value="Genomic_DNA"/>
</dbReference>
<comment type="caution">
    <text evidence="3">The sequence shown here is derived from an EMBL/GenBank/DDBJ whole genome shotgun (WGS) entry which is preliminary data.</text>
</comment>
<feature type="domain" description="VWFA" evidence="2">
    <location>
        <begin position="42"/>
        <end position="221"/>
    </location>
</feature>
<reference evidence="3 4" key="1">
    <citation type="submission" date="2020-08" db="EMBL/GenBank/DDBJ databases">
        <title>Genomic Encyclopedia of Type Strains, Phase III (KMG-III): the genomes of soil and plant-associated and newly described type strains.</title>
        <authorList>
            <person name="Whitman W."/>
        </authorList>
    </citation>
    <scope>NUCLEOTIDE SEQUENCE [LARGE SCALE GENOMIC DNA]</scope>
    <source>
        <strain evidence="3 4">CECT 3287</strain>
    </source>
</reference>